<reference evidence="1" key="1">
    <citation type="submission" date="2021-05" db="EMBL/GenBank/DDBJ databases">
        <authorList>
            <person name="Pietrasiak N."/>
            <person name="Ward R."/>
            <person name="Stajich J.E."/>
            <person name="Kurbessoian T."/>
        </authorList>
    </citation>
    <scope>NUCLEOTIDE SEQUENCE</scope>
    <source>
        <strain evidence="1">JT2-VF2</strain>
    </source>
</reference>
<sequence length="108" mass="12258">MFLIRTGINLSFTLLNGLLPMLIPANSTKPNNTTHDYSRFIWGKDYAFESLNNGMAGYMTGIGKGVQPLDYIILQQGGKSYRYQVEEIDYYSEPSDMWIALLKRVPIA</sequence>
<dbReference type="EMBL" id="JAHHHN010000015">
    <property type="protein sequence ID" value="MBW4563737.1"/>
    <property type="molecule type" value="Genomic_DNA"/>
</dbReference>
<evidence type="ECO:0000313" key="2">
    <source>
        <dbReference type="Proteomes" id="UP000715781"/>
    </source>
</evidence>
<accession>A0A951Q1U4</accession>
<comment type="caution">
    <text evidence="1">The sequence shown here is derived from an EMBL/GenBank/DDBJ whole genome shotgun (WGS) entry which is preliminary data.</text>
</comment>
<dbReference type="AlphaFoldDB" id="A0A951Q1U4"/>
<reference evidence="1" key="2">
    <citation type="journal article" date="2022" name="Microbiol. Resour. Announc.">
        <title>Metagenome Sequencing to Explore Phylogenomics of Terrestrial Cyanobacteria.</title>
        <authorList>
            <person name="Ward R.D."/>
            <person name="Stajich J.E."/>
            <person name="Johansen J.R."/>
            <person name="Huntemann M."/>
            <person name="Clum A."/>
            <person name="Foster B."/>
            <person name="Foster B."/>
            <person name="Roux S."/>
            <person name="Palaniappan K."/>
            <person name="Varghese N."/>
            <person name="Mukherjee S."/>
            <person name="Reddy T.B.K."/>
            <person name="Daum C."/>
            <person name="Copeland A."/>
            <person name="Chen I.A."/>
            <person name="Ivanova N.N."/>
            <person name="Kyrpides N.C."/>
            <person name="Shapiro N."/>
            <person name="Eloe-Fadrosh E.A."/>
            <person name="Pietrasiak N."/>
        </authorList>
    </citation>
    <scope>NUCLEOTIDE SEQUENCE</scope>
    <source>
        <strain evidence="1">JT2-VF2</strain>
    </source>
</reference>
<evidence type="ECO:0000313" key="1">
    <source>
        <dbReference type="EMBL" id="MBW4563737.1"/>
    </source>
</evidence>
<dbReference type="Proteomes" id="UP000715781">
    <property type="component" value="Unassembled WGS sequence"/>
</dbReference>
<protein>
    <submittedName>
        <fullName evidence="1">Uncharacterized protein</fullName>
    </submittedName>
</protein>
<proteinExistence type="predicted"/>
<name>A0A951Q1U4_9NOST</name>
<gene>
    <name evidence="1" type="ORF">KME32_21845</name>
</gene>
<organism evidence="1 2">
    <name type="scientific">Mojavia pulchra JT2-VF2</name>
    <dbReference type="NCBI Taxonomy" id="287848"/>
    <lineage>
        <taxon>Bacteria</taxon>
        <taxon>Bacillati</taxon>
        <taxon>Cyanobacteriota</taxon>
        <taxon>Cyanophyceae</taxon>
        <taxon>Nostocales</taxon>
        <taxon>Nostocaceae</taxon>
    </lineage>
</organism>